<dbReference type="InterPro" id="IPR043993">
    <property type="entry name" value="T4SS_pilin"/>
</dbReference>
<protein>
    <recommendedName>
        <fullName evidence="5">DUF4190 domain-containing protein</fullName>
    </recommendedName>
</protein>
<evidence type="ECO:0000313" key="3">
    <source>
        <dbReference type="EMBL" id="OHA81005.1"/>
    </source>
</evidence>
<evidence type="ECO:0000256" key="1">
    <source>
        <dbReference type="SAM" id="Phobius"/>
    </source>
</evidence>
<dbReference type="Pfam" id="PF18895">
    <property type="entry name" value="T4SS_pilin"/>
    <property type="match status" value="1"/>
</dbReference>
<dbReference type="AlphaFoldDB" id="A0A1G2S7C8"/>
<dbReference type="EMBL" id="MHUS01000015">
    <property type="protein sequence ID" value="OHA81005.1"/>
    <property type="molecule type" value="Genomic_DNA"/>
</dbReference>
<keyword evidence="1" id="KW-0472">Membrane</keyword>
<feature type="signal peptide" evidence="2">
    <location>
        <begin position="1"/>
        <end position="23"/>
    </location>
</feature>
<feature type="transmembrane region" description="Helical" evidence="1">
    <location>
        <begin position="33"/>
        <end position="56"/>
    </location>
</feature>
<evidence type="ECO:0000256" key="2">
    <source>
        <dbReference type="SAM" id="SignalP"/>
    </source>
</evidence>
<dbReference type="STRING" id="1802723.A2675_01015"/>
<name>A0A1G2S7C8_9BACT</name>
<feature type="chain" id="PRO_5009584364" description="DUF4190 domain-containing protein" evidence="2">
    <location>
        <begin position="24"/>
        <end position="116"/>
    </location>
</feature>
<sequence length="116" mass="12310">MNATFKKAVAWSLPVVFPAFSFAAITDFNSLTGFVSVVLSWAASFLLALAVVYFLYGVIKFVTAGDEAEERQKGAGMMLYGIIAIAVMASVWALVRIFTSTLGGSTQALPPPALPI</sequence>
<keyword evidence="1" id="KW-0812">Transmembrane</keyword>
<accession>A0A1G2S7C8</accession>
<keyword evidence="1" id="KW-1133">Transmembrane helix</keyword>
<proteinExistence type="predicted"/>
<evidence type="ECO:0008006" key="5">
    <source>
        <dbReference type="Google" id="ProtNLM"/>
    </source>
</evidence>
<dbReference type="Proteomes" id="UP000176997">
    <property type="component" value="Unassembled WGS sequence"/>
</dbReference>
<organism evidence="3 4">
    <name type="scientific">Candidatus Yonathbacteria bacterium RIFCSPHIGHO2_01_FULL_51_10</name>
    <dbReference type="NCBI Taxonomy" id="1802723"/>
    <lineage>
        <taxon>Bacteria</taxon>
        <taxon>Candidatus Yonathiibacteriota</taxon>
    </lineage>
</organism>
<feature type="transmembrane region" description="Helical" evidence="1">
    <location>
        <begin position="77"/>
        <end position="95"/>
    </location>
</feature>
<comment type="caution">
    <text evidence="3">The sequence shown here is derived from an EMBL/GenBank/DDBJ whole genome shotgun (WGS) entry which is preliminary data.</text>
</comment>
<gene>
    <name evidence="3" type="ORF">A2675_01015</name>
</gene>
<reference evidence="3 4" key="1">
    <citation type="journal article" date="2016" name="Nat. Commun.">
        <title>Thousands of microbial genomes shed light on interconnected biogeochemical processes in an aquifer system.</title>
        <authorList>
            <person name="Anantharaman K."/>
            <person name="Brown C.T."/>
            <person name="Hug L.A."/>
            <person name="Sharon I."/>
            <person name="Castelle C.J."/>
            <person name="Probst A.J."/>
            <person name="Thomas B.C."/>
            <person name="Singh A."/>
            <person name="Wilkins M.J."/>
            <person name="Karaoz U."/>
            <person name="Brodie E.L."/>
            <person name="Williams K.H."/>
            <person name="Hubbard S.S."/>
            <person name="Banfield J.F."/>
        </authorList>
    </citation>
    <scope>NUCLEOTIDE SEQUENCE [LARGE SCALE GENOMIC DNA]</scope>
</reference>
<keyword evidence="2" id="KW-0732">Signal</keyword>
<evidence type="ECO:0000313" key="4">
    <source>
        <dbReference type="Proteomes" id="UP000176997"/>
    </source>
</evidence>